<reference evidence="2 3" key="1">
    <citation type="submission" date="2023-08" db="EMBL/GenBank/DDBJ databases">
        <title>Black Yeasts Isolated from many extreme environments.</title>
        <authorList>
            <person name="Coleine C."/>
            <person name="Stajich J.E."/>
            <person name="Selbmann L."/>
        </authorList>
    </citation>
    <scope>NUCLEOTIDE SEQUENCE [LARGE SCALE GENOMIC DNA]</scope>
    <source>
        <strain evidence="2 3">CCFEE 5910</strain>
    </source>
</reference>
<organism evidence="2 3">
    <name type="scientific">Lithohypha guttulata</name>
    <dbReference type="NCBI Taxonomy" id="1690604"/>
    <lineage>
        <taxon>Eukaryota</taxon>
        <taxon>Fungi</taxon>
        <taxon>Dikarya</taxon>
        <taxon>Ascomycota</taxon>
        <taxon>Pezizomycotina</taxon>
        <taxon>Eurotiomycetes</taxon>
        <taxon>Chaetothyriomycetidae</taxon>
        <taxon>Chaetothyriales</taxon>
        <taxon>Trichomeriaceae</taxon>
        <taxon>Lithohypha</taxon>
    </lineage>
</organism>
<feature type="coiled-coil region" evidence="1">
    <location>
        <begin position="408"/>
        <end position="453"/>
    </location>
</feature>
<name>A0AAN7TFG9_9EURO</name>
<dbReference type="SUPFAM" id="SSF50104">
    <property type="entry name" value="Translation proteins SH3-like domain"/>
    <property type="match status" value="1"/>
</dbReference>
<sequence length="502" mass="57753">MQKTLRINLLARNQAAKVFHKKERVKFNKQWHEYKRQKNNVDAKRGQYVREERSNRREDWLLGPLAPNRDSGTNRGSYGAIEVDLFHPPEIPFQTRGGPKIAGYEARDWEEQDEEDRFKGETIVGNVIENDRVVIVHGPEHLRGRVDYVQAIDPKSESVRLRTVNMADVRIPDMNLAALGNVAEAPKFETMTAPIPMSWVRLCHEMIDPATGQVRQAIVRHVHGDAPYAQRAPTTNIPAHTRYITGSAAWSSDGKPIEIPWPSATMQDTPQATDTDTEEKIRSDMTWRPQLLNPPLGYVPPIHDANASNIPDQNDPRTRYTAGALQPDNRPSASNIERAGLHGFVNSNKAMERQQRIVRGILQELKPQHRRDATMHDDPDWVRRKMLEDARAIWWKDRMMSASKSPATQAIEQEVQKRREQRQEAMAQHMQDLESFRSEIKAQRELKEKEKEQEASLLATKKTHGSKQVHDFASLITEVQQLTVARRYKKPDAKFRKRLARM</sequence>
<evidence type="ECO:0000256" key="1">
    <source>
        <dbReference type="SAM" id="Coils"/>
    </source>
</evidence>
<keyword evidence="1" id="KW-0175">Coiled coil</keyword>
<dbReference type="AlphaFoldDB" id="A0AAN7TFG9"/>
<protein>
    <submittedName>
        <fullName evidence="2">Uncharacterized protein</fullName>
    </submittedName>
</protein>
<gene>
    <name evidence="2" type="ORF">LTR05_001346</name>
</gene>
<dbReference type="EMBL" id="JAVRRJ010000001">
    <property type="protein sequence ID" value="KAK5091166.1"/>
    <property type="molecule type" value="Genomic_DNA"/>
</dbReference>
<comment type="caution">
    <text evidence="2">The sequence shown here is derived from an EMBL/GenBank/DDBJ whole genome shotgun (WGS) entry which is preliminary data.</text>
</comment>
<dbReference type="Proteomes" id="UP001309876">
    <property type="component" value="Unassembled WGS sequence"/>
</dbReference>
<accession>A0AAN7TFG9</accession>
<keyword evidence="3" id="KW-1185">Reference proteome</keyword>
<evidence type="ECO:0000313" key="2">
    <source>
        <dbReference type="EMBL" id="KAK5091166.1"/>
    </source>
</evidence>
<dbReference type="InterPro" id="IPR008991">
    <property type="entry name" value="Translation_prot_SH3-like_sf"/>
</dbReference>
<proteinExistence type="predicted"/>
<evidence type="ECO:0000313" key="3">
    <source>
        <dbReference type="Proteomes" id="UP001309876"/>
    </source>
</evidence>
<dbReference type="Pfam" id="PF22682">
    <property type="entry name" value="Ribosomal_uL24m-like"/>
    <property type="match status" value="1"/>
</dbReference>